<gene>
    <name evidence="5" type="ORF">EV191_101422</name>
</gene>
<protein>
    <recommendedName>
        <fullName evidence="1">methylmalonate-semialdehyde dehydrogenase (CoA acylating)</fullName>
        <ecNumber evidence="1">1.2.1.27</ecNumber>
    </recommendedName>
</protein>
<dbReference type="EC" id="1.2.1.27" evidence="1"/>
<keyword evidence="3" id="KW-0520">NAD</keyword>
<dbReference type="Gene3D" id="3.40.309.10">
    <property type="entry name" value="Aldehyde Dehydrogenase, Chain A, domain 2"/>
    <property type="match status" value="1"/>
</dbReference>
<dbReference type="FunFam" id="3.40.309.10:FF:000002">
    <property type="entry name" value="Methylmalonate-semialdehyde dehydrogenase (Acylating)"/>
    <property type="match status" value="1"/>
</dbReference>
<dbReference type="PANTHER" id="PTHR43866">
    <property type="entry name" value="MALONATE-SEMIALDEHYDE DEHYDROGENASE"/>
    <property type="match status" value="1"/>
</dbReference>
<evidence type="ECO:0000256" key="1">
    <source>
        <dbReference type="ARBA" id="ARBA00013048"/>
    </source>
</evidence>
<dbReference type="FunFam" id="3.40.605.10:FF:000003">
    <property type="entry name" value="Methylmalonate-semialdehyde dehydrogenase [acylating]"/>
    <property type="match status" value="1"/>
</dbReference>
<dbReference type="SUPFAM" id="SSF53720">
    <property type="entry name" value="ALDH-like"/>
    <property type="match status" value="1"/>
</dbReference>
<dbReference type="GO" id="GO:0006210">
    <property type="term" value="P:thymine catabolic process"/>
    <property type="evidence" value="ECO:0007669"/>
    <property type="project" value="TreeGrafter"/>
</dbReference>
<dbReference type="NCBIfam" id="TIGR01722">
    <property type="entry name" value="MMSDH"/>
    <property type="match status" value="1"/>
</dbReference>
<evidence type="ECO:0000313" key="6">
    <source>
        <dbReference type="Proteomes" id="UP000294911"/>
    </source>
</evidence>
<evidence type="ECO:0000313" key="5">
    <source>
        <dbReference type="EMBL" id="TCP56479.1"/>
    </source>
</evidence>
<organism evidence="5 6">
    <name type="scientific">Tamaricihabitans halophyticus</name>
    <dbReference type="NCBI Taxonomy" id="1262583"/>
    <lineage>
        <taxon>Bacteria</taxon>
        <taxon>Bacillati</taxon>
        <taxon>Actinomycetota</taxon>
        <taxon>Actinomycetes</taxon>
        <taxon>Pseudonocardiales</taxon>
        <taxon>Pseudonocardiaceae</taxon>
        <taxon>Tamaricihabitans</taxon>
    </lineage>
</organism>
<dbReference type="Proteomes" id="UP000294911">
    <property type="component" value="Unassembled WGS sequence"/>
</dbReference>
<dbReference type="Pfam" id="PF00171">
    <property type="entry name" value="Aldedh"/>
    <property type="match status" value="1"/>
</dbReference>
<evidence type="ECO:0000256" key="3">
    <source>
        <dbReference type="ARBA" id="ARBA00023027"/>
    </source>
</evidence>
<dbReference type="InterPro" id="IPR016162">
    <property type="entry name" value="Ald_DH_N"/>
</dbReference>
<dbReference type="InterPro" id="IPR016161">
    <property type="entry name" value="Ald_DH/histidinol_DH"/>
</dbReference>
<dbReference type="InterPro" id="IPR016160">
    <property type="entry name" value="Ald_DH_CS_CYS"/>
</dbReference>
<dbReference type="CDD" id="cd07085">
    <property type="entry name" value="ALDH_F6_MMSDH"/>
    <property type="match status" value="1"/>
</dbReference>
<evidence type="ECO:0000256" key="2">
    <source>
        <dbReference type="ARBA" id="ARBA00023002"/>
    </source>
</evidence>
<accession>A0A4R2R421</accession>
<dbReference type="PROSITE" id="PS00070">
    <property type="entry name" value="ALDEHYDE_DEHYDR_CYS"/>
    <property type="match status" value="1"/>
</dbReference>
<reference evidence="5 6" key="1">
    <citation type="submission" date="2019-03" db="EMBL/GenBank/DDBJ databases">
        <title>Genomic Encyclopedia of Type Strains, Phase IV (KMG-IV): sequencing the most valuable type-strain genomes for metagenomic binning, comparative biology and taxonomic classification.</title>
        <authorList>
            <person name="Goeker M."/>
        </authorList>
    </citation>
    <scope>NUCLEOTIDE SEQUENCE [LARGE SCALE GENOMIC DNA]</scope>
    <source>
        <strain evidence="5 6">DSM 45765</strain>
    </source>
</reference>
<comment type="caution">
    <text evidence="5">The sequence shown here is derived from an EMBL/GenBank/DDBJ whole genome shotgun (WGS) entry which is preliminary data.</text>
</comment>
<sequence length="497" mass="52390">MQRIPHWINGQRAAGASGRFHEVTDPAAGKVTARLDLADTDEVDTAVAAAAKAFESWSASSLAARTRILFAYRELVDRHADELASLITAEHGKVHSDALGEVARGLEIVELACGITQLLKGELSTQVSGGVDVSSIRQPLGVVAGITPFNFPAMVPLWMFPVAIACGNTFVLKPSEKDPSAAFRLAELAAEAGLPDGVLNVLGGDKPAVDRLLTHPDVAAVSFVGSTPIARYVHETASAQGKRVQALGGAKNHMLVLPDANLDLAADAAVSAAYGSAGERCMAVSAVVAVEPIADELVGKIAERARRLRIGPGADPASEMGPLITKEHRDRVAGYVPQAREQGADVVVDGTDYTVAGHEDGFFTGVSLLDRVTPDMAAYRDEIFGPVLSVVRAGSYQEAIELINSSPWGNGTAIFTRDGGAARRFQLEVEAGMVGVNVPIPVPVGYHSFGGWKASLFGEHHVYGNDSVHFYTKGKVITTRWPDPADGGVNLGFPQHT</sequence>
<dbReference type="OrthoDB" id="6882680at2"/>
<keyword evidence="6" id="KW-1185">Reference proteome</keyword>
<evidence type="ECO:0000259" key="4">
    <source>
        <dbReference type="Pfam" id="PF00171"/>
    </source>
</evidence>
<dbReference type="RefSeq" id="WP_132875074.1">
    <property type="nucleotide sequence ID" value="NZ_SLXQ01000001.1"/>
</dbReference>
<dbReference type="InterPro" id="IPR016163">
    <property type="entry name" value="Ald_DH_C"/>
</dbReference>
<dbReference type="InterPro" id="IPR010061">
    <property type="entry name" value="MeMal-semiAld_DH"/>
</dbReference>
<name>A0A4R2R421_9PSEU</name>
<dbReference type="PANTHER" id="PTHR43866:SF4">
    <property type="entry name" value="MALONATE-SEMIALDEHYDE DEHYDROGENASE"/>
    <property type="match status" value="1"/>
</dbReference>
<dbReference type="EMBL" id="SLXQ01000001">
    <property type="protein sequence ID" value="TCP56479.1"/>
    <property type="molecule type" value="Genomic_DNA"/>
</dbReference>
<dbReference type="AlphaFoldDB" id="A0A4R2R421"/>
<dbReference type="GO" id="GO:0006574">
    <property type="term" value="P:L-valine catabolic process"/>
    <property type="evidence" value="ECO:0007669"/>
    <property type="project" value="TreeGrafter"/>
</dbReference>
<feature type="domain" description="Aldehyde dehydrogenase" evidence="4">
    <location>
        <begin position="19"/>
        <end position="476"/>
    </location>
</feature>
<keyword evidence="2" id="KW-0560">Oxidoreductase</keyword>
<dbReference type="GO" id="GO:0004491">
    <property type="term" value="F:methylmalonate-semialdehyde dehydrogenase (acylating, NAD) activity"/>
    <property type="evidence" value="ECO:0007669"/>
    <property type="project" value="UniProtKB-EC"/>
</dbReference>
<dbReference type="InterPro" id="IPR015590">
    <property type="entry name" value="Aldehyde_DH_dom"/>
</dbReference>
<proteinExistence type="predicted"/>
<dbReference type="Gene3D" id="3.40.605.10">
    <property type="entry name" value="Aldehyde Dehydrogenase, Chain A, domain 1"/>
    <property type="match status" value="1"/>
</dbReference>